<dbReference type="Proteomes" id="UP001153076">
    <property type="component" value="Unassembled WGS sequence"/>
</dbReference>
<feature type="compositionally biased region" description="Polar residues" evidence="1">
    <location>
        <begin position="79"/>
        <end position="96"/>
    </location>
</feature>
<sequence length="266" mass="29376">MHILVNNISNVNCLAYCGCPRSEHAVILDVEDDVGFSSVPQMAMYVTNPEFANNDGGAGSSRSEGGQQGSLMDEEWGMSSRSEYASSKTGSSTKDTVSMVDESCEAVGGSSSDGDDAEEVHANSAEGSGKGKSQKRRREPTVEGRRWRQKAAGDGFMFDKEGRGVVPVSMRGRCTLEKIYKFDKTLEPHQKEAIEGTMLKPIPEYHPFSMQREFHFRATPEDGDPRNKTKGFLVVAVEVVRLVKEPSRIMTTDTYVCKYDHICPRN</sequence>
<evidence type="ECO:0000256" key="1">
    <source>
        <dbReference type="SAM" id="MobiDB-lite"/>
    </source>
</evidence>
<evidence type="ECO:0000313" key="3">
    <source>
        <dbReference type="Proteomes" id="UP001153076"/>
    </source>
</evidence>
<gene>
    <name evidence="2" type="ORF">Cgig2_011342</name>
</gene>
<name>A0A9Q1JTR2_9CARY</name>
<comment type="caution">
    <text evidence="2">The sequence shown here is derived from an EMBL/GenBank/DDBJ whole genome shotgun (WGS) entry which is preliminary data.</text>
</comment>
<reference evidence="2" key="1">
    <citation type="submission" date="2022-04" db="EMBL/GenBank/DDBJ databases">
        <title>Carnegiea gigantea Genome sequencing and assembly v2.</title>
        <authorList>
            <person name="Copetti D."/>
            <person name="Sanderson M.J."/>
            <person name="Burquez A."/>
            <person name="Wojciechowski M.F."/>
        </authorList>
    </citation>
    <scope>NUCLEOTIDE SEQUENCE</scope>
    <source>
        <strain evidence="2">SGP5-SGP5p</strain>
        <tissue evidence="2">Aerial part</tissue>
    </source>
</reference>
<proteinExistence type="predicted"/>
<dbReference type="EMBL" id="JAKOGI010000745">
    <property type="protein sequence ID" value="KAJ8430879.1"/>
    <property type="molecule type" value="Genomic_DNA"/>
</dbReference>
<accession>A0A9Q1JTR2</accession>
<protein>
    <submittedName>
        <fullName evidence="2">Uncharacterized protein</fullName>
    </submittedName>
</protein>
<organism evidence="2 3">
    <name type="scientific">Carnegiea gigantea</name>
    <dbReference type="NCBI Taxonomy" id="171969"/>
    <lineage>
        <taxon>Eukaryota</taxon>
        <taxon>Viridiplantae</taxon>
        <taxon>Streptophyta</taxon>
        <taxon>Embryophyta</taxon>
        <taxon>Tracheophyta</taxon>
        <taxon>Spermatophyta</taxon>
        <taxon>Magnoliopsida</taxon>
        <taxon>eudicotyledons</taxon>
        <taxon>Gunneridae</taxon>
        <taxon>Pentapetalae</taxon>
        <taxon>Caryophyllales</taxon>
        <taxon>Cactineae</taxon>
        <taxon>Cactaceae</taxon>
        <taxon>Cactoideae</taxon>
        <taxon>Echinocereeae</taxon>
        <taxon>Carnegiea</taxon>
    </lineage>
</organism>
<keyword evidence="3" id="KW-1185">Reference proteome</keyword>
<feature type="region of interest" description="Disordered" evidence="1">
    <location>
        <begin position="50"/>
        <end position="154"/>
    </location>
</feature>
<dbReference type="AlphaFoldDB" id="A0A9Q1JTR2"/>
<evidence type="ECO:0000313" key="2">
    <source>
        <dbReference type="EMBL" id="KAJ8430879.1"/>
    </source>
</evidence>